<evidence type="ECO:0000313" key="2">
    <source>
        <dbReference type="EMBL" id="MFG6109321.1"/>
    </source>
</evidence>
<keyword evidence="3" id="KW-1185">Reference proteome</keyword>
<dbReference type="Proteomes" id="UP001605261">
    <property type="component" value="Unassembled WGS sequence"/>
</dbReference>
<name>A0ABW7CWJ1_9GAMM</name>
<keyword evidence="1" id="KW-0472">Membrane</keyword>
<protein>
    <recommendedName>
        <fullName evidence="4">Transmembrane protein</fullName>
    </recommendedName>
</protein>
<reference evidence="2 3" key="1">
    <citation type="submission" date="2024-09" db="EMBL/GenBank/DDBJ databases">
        <authorList>
            <consortium name="All-Russian atlas of soil microorganisms"/>
            <consortium name="as a basis for the search for new antimicrobial producers and enzymes with unique properties"/>
            <person name="Sokolova E.A."/>
            <person name="Voronina E.N."/>
        </authorList>
    </citation>
    <scope>NUCLEOTIDE SEQUENCE [LARGE SCALE GENOMIC DNA]</scope>
    <source>
        <strain evidence="2 3">AF-22b-331.1</strain>
    </source>
</reference>
<proteinExistence type="predicted"/>
<gene>
    <name evidence="2" type="ORF">ACEU0G_003332</name>
</gene>
<evidence type="ECO:0000313" key="3">
    <source>
        <dbReference type="Proteomes" id="UP001605261"/>
    </source>
</evidence>
<comment type="caution">
    <text evidence="2">The sequence shown here is derived from an EMBL/GenBank/DDBJ whole genome shotgun (WGS) entry which is preliminary data.</text>
</comment>
<sequence length="193" mass="21409">MRGWILMMVLMLGVAVPAMGSARECRAGQPVPDRQPSRVAAPPTAAAMQAHVLACQRLAQRNQALRPWLAPLKRTLGLGMVGGALLAVLALLHAWRSRRRSYAHVPAFVALHCLALWLLLDNAMALYRGVMRHSMRGRTHWIWYDLSPATFTVQQCANLVLAITALVIAWVVVRGNRPPRAGNPLPRRGPRRR</sequence>
<organism evidence="2 3">
    <name type="scientific">Stenotrophomonas nematodicola</name>
    <dbReference type="NCBI Taxonomy" id="2656746"/>
    <lineage>
        <taxon>Bacteria</taxon>
        <taxon>Pseudomonadati</taxon>
        <taxon>Pseudomonadota</taxon>
        <taxon>Gammaproteobacteria</taxon>
        <taxon>Lysobacterales</taxon>
        <taxon>Lysobacteraceae</taxon>
        <taxon>Stenotrophomonas</taxon>
    </lineage>
</organism>
<accession>A0ABW7CWJ1</accession>
<dbReference type="RefSeq" id="WP_394162906.1">
    <property type="nucleotide sequence ID" value="NZ_JBHGCJ010000005.1"/>
</dbReference>
<keyword evidence="1" id="KW-1133">Transmembrane helix</keyword>
<feature type="transmembrane region" description="Helical" evidence="1">
    <location>
        <begin position="107"/>
        <end position="131"/>
    </location>
</feature>
<evidence type="ECO:0000256" key="1">
    <source>
        <dbReference type="SAM" id="Phobius"/>
    </source>
</evidence>
<feature type="transmembrane region" description="Helical" evidence="1">
    <location>
        <begin position="151"/>
        <end position="173"/>
    </location>
</feature>
<evidence type="ECO:0008006" key="4">
    <source>
        <dbReference type="Google" id="ProtNLM"/>
    </source>
</evidence>
<keyword evidence="1" id="KW-0812">Transmembrane</keyword>
<feature type="transmembrane region" description="Helical" evidence="1">
    <location>
        <begin position="76"/>
        <end position="95"/>
    </location>
</feature>
<dbReference type="EMBL" id="JBHGCJ010000005">
    <property type="protein sequence ID" value="MFG6109321.1"/>
    <property type="molecule type" value="Genomic_DNA"/>
</dbReference>